<feature type="region of interest" description="Disordered" evidence="1">
    <location>
        <begin position="17"/>
        <end position="64"/>
    </location>
</feature>
<keyword evidence="3" id="KW-1185">Reference proteome</keyword>
<dbReference type="EMBL" id="JROU02000824">
    <property type="protein sequence ID" value="OEH78193.1"/>
    <property type="molecule type" value="Genomic_DNA"/>
</dbReference>
<dbReference type="Proteomes" id="UP000095192">
    <property type="component" value="Unassembled WGS sequence"/>
</dbReference>
<organism evidence="2 3">
    <name type="scientific">Cyclospora cayetanensis</name>
    <dbReference type="NCBI Taxonomy" id="88456"/>
    <lineage>
        <taxon>Eukaryota</taxon>
        <taxon>Sar</taxon>
        <taxon>Alveolata</taxon>
        <taxon>Apicomplexa</taxon>
        <taxon>Conoidasida</taxon>
        <taxon>Coccidia</taxon>
        <taxon>Eucoccidiorida</taxon>
        <taxon>Eimeriorina</taxon>
        <taxon>Eimeriidae</taxon>
        <taxon>Cyclospora</taxon>
    </lineage>
</organism>
<reference evidence="2 3" key="1">
    <citation type="journal article" date="2016" name="BMC Genomics">
        <title>Comparative genomics reveals Cyclospora cayetanensis possesses coccidia-like metabolism and invasion components but unique surface antigens.</title>
        <authorList>
            <person name="Liu S."/>
            <person name="Wang L."/>
            <person name="Zheng H."/>
            <person name="Xu Z."/>
            <person name="Roellig D.M."/>
            <person name="Li N."/>
            <person name="Frace M.A."/>
            <person name="Tang K."/>
            <person name="Arrowood M.J."/>
            <person name="Moss D.M."/>
            <person name="Zhang L."/>
            <person name="Feng Y."/>
            <person name="Xiao L."/>
        </authorList>
    </citation>
    <scope>NUCLEOTIDE SEQUENCE [LARGE SCALE GENOMIC DNA]</scope>
    <source>
        <strain evidence="2 3">CHN_HEN01</strain>
    </source>
</reference>
<proteinExistence type="predicted"/>
<sequence>MLLPLTPTTSLVVREAGGDLSDCSNDPSGEVCATGGENGSRRSASSHRRRCQKGRRYRRKRKGAQMPALRHLLRERLSAGPVQRQIGARIALYADRNGVTDERVYLNARKSAFEEQKAAANAGRT</sequence>
<dbReference type="VEuPathDB" id="ToxoDB:cyc_08939"/>
<comment type="caution">
    <text evidence="2">The sequence shown here is derived from an EMBL/GenBank/DDBJ whole genome shotgun (WGS) entry which is preliminary data.</text>
</comment>
<evidence type="ECO:0000313" key="3">
    <source>
        <dbReference type="Proteomes" id="UP000095192"/>
    </source>
</evidence>
<evidence type="ECO:0000313" key="2">
    <source>
        <dbReference type="EMBL" id="OEH78193.1"/>
    </source>
</evidence>
<evidence type="ECO:0000256" key="1">
    <source>
        <dbReference type="SAM" id="MobiDB-lite"/>
    </source>
</evidence>
<dbReference type="InParanoid" id="A0A1D3D406"/>
<gene>
    <name evidence="2" type="ORF">cyc_08939</name>
</gene>
<dbReference type="AlphaFoldDB" id="A0A1D3D406"/>
<accession>A0A1D3D406</accession>
<feature type="compositionally biased region" description="Basic residues" evidence="1">
    <location>
        <begin position="44"/>
        <end position="63"/>
    </location>
</feature>
<name>A0A1D3D406_9EIME</name>
<protein>
    <submittedName>
        <fullName evidence="2">Uncharacterized protein</fullName>
    </submittedName>
</protein>